<evidence type="ECO:0000256" key="5">
    <source>
        <dbReference type="SAM" id="MobiDB-lite"/>
    </source>
</evidence>
<dbReference type="Gene3D" id="1.10.287.10">
    <property type="entry name" value="S15/NS1, RNA-binding"/>
    <property type="match status" value="1"/>
</dbReference>
<dbReference type="InterPro" id="IPR005290">
    <property type="entry name" value="Ribosomal_uS15_bac-type"/>
</dbReference>
<gene>
    <name evidence="6" type="ORF">HYH03_013696</name>
</gene>
<keyword evidence="3" id="KW-0687">Ribonucleoprotein</keyword>
<evidence type="ECO:0000256" key="3">
    <source>
        <dbReference type="ARBA" id="ARBA00023274"/>
    </source>
</evidence>
<dbReference type="GO" id="GO:0005737">
    <property type="term" value="C:cytoplasm"/>
    <property type="evidence" value="ECO:0007669"/>
    <property type="project" value="UniProtKB-ARBA"/>
</dbReference>
<evidence type="ECO:0000256" key="4">
    <source>
        <dbReference type="ARBA" id="ARBA00035250"/>
    </source>
</evidence>
<dbReference type="CDD" id="cd00677">
    <property type="entry name" value="S15_NS1_EPRS_RNA-bind"/>
    <property type="match status" value="1"/>
</dbReference>
<dbReference type="SMART" id="SM01387">
    <property type="entry name" value="Ribosomal_S15"/>
    <property type="match status" value="1"/>
</dbReference>
<dbReference type="PANTHER" id="PTHR23321">
    <property type="entry name" value="RIBOSOMAL PROTEIN S15, BACTERIAL AND ORGANELLAR"/>
    <property type="match status" value="1"/>
</dbReference>
<protein>
    <recommendedName>
        <fullName evidence="4">Small ribosomal subunit protein uS15c</fullName>
    </recommendedName>
</protein>
<organism evidence="6 7">
    <name type="scientific">Edaphochlamys debaryana</name>
    <dbReference type="NCBI Taxonomy" id="47281"/>
    <lineage>
        <taxon>Eukaryota</taxon>
        <taxon>Viridiplantae</taxon>
        <taxon>Chlorophyta</taxon>
        <taxon>core chlorophytes</taxon>
        <taxon>Chlorophyceae</taxon>
        <taxon>CS clade</taxon>
        <taxon>Chlamydomonadales</taxon>
        <taxon>Chlamydomonadales incertae sedis</taxon>
        <taxon>Edaphochlamys</taxon>
    </lineage>
</organism>
<dbReference type="EMBL" id="JAEHOE010000093">
    <property type="protein sequence ID" value="KAG2487697.1"/>
    <property type="molecule type" value="Genomic_DNA"/>
</dbReference>
<proteinExistence type="inferred from homology"/>
<dbReference type="GO" id="GO:0006412">
    <property type="term" value="P:translation"/>
    <property type="evidence" value="ECO:0007669"/>
    <property type="project" value="InterPro"/>
</dbReference>
<dbReference type="Pfam" id="PF00312">
    <property type="entry name" value="Ribosomal_S15"/>
    <property type="match status" value="1"/>
</dbReference>
<feature type="compositionally biased region" description="Low complexity" evidence="5">
    <location>
        <begin position="295"/>
        <end position="307"/>
    </location>
</feature>
<evidence type="ECO:0000313" key="6">
    <source>
        <dbReference type="EMBL" id="KAG2487697.1"/>
    </source>
</evidence>
<dbReference type="NCBIfam" id="TIGR00952">
    <property type="entry name" value="S15_bact"/>
    <property type="match status" value="1"/>
</dbReference>
<reference evidence="6" key="1">
    <citation type="journal article" date="2020" name="bioRxiv">
        <title>Comparative genomics of Chlamydomonas.</title>
        <authorList>
            <person name="Craig R.J."/>
            <person name="Hasan A.R."/>
            <person name="Ness R.W."/>
            <person name="Keightley P.D."/>
        </authorList>
    </citation>
    <scope>NUCLEOTIDE SEQUENCE</scope>
    <source>
        <strain evidence="6">CCAP 11/70</strain>
    </source>
</reference>
<evidence type="ECO:0000256" key="2">
    <source>
        <dbReference type="ARBA" id="ARBA00022980"/>
    </source>
</evidence>
<feature type="region of interest" description="Disordered" evidence="5">
    <location>
        <begin position="84"/>
        <end position="115"/>
    </location>
</feature>
<dbReference type="GO" id="GO:0003735">
    <property type="term" value="F:structural constituent of ribosome"/>
    <property type="evidence" value="ECO:0007669"/>
    <property type="project" value="InterPro"/>
</dbReference>
<dbReference type="HAMAP" id="MF_01343_B">
    <property type="entry name" value="Ribosomal_uS15_B"/>
    <property type="match status" value="1"/>
</dbReference>
<dbReference type="Proteomes" id="UP000612055">
    <property type="component" value="Unassembled WGS sequence"/>
</dbReference>
<comment type="caution">
    <text evidence="6">The sequence shown here is derived from an EMBL/GenBank/DDBJ whole genome shotgun (WGS) entry which is preliminary data.</text>
</comment>
<feature type="region of interest" description="Disordered" evidence="5">
    <location>
        <begin position="277"/>
        <end position="307"/>
    </location>
</feature>
<evidence type="ECO:0000313" key="7">
    <source>
        <dbReference type="Proteomes" id="UP000612055"/>
    </source>
</evidence>
<dbReference type="InterPro" id="IPR009068">
    <property type="entry name" value="uS15_NS1_RNA-bd_sf"/>
</dbReference>
<feature type="compositionally biased region" description="Low complexity" evidence="5">
    <location>
        <begin position="84"/>
        <end position="93"/>
    </location>
</feature>
<dbReference type="InterPro" id="IPR000589">
    <property type="entry name" value="Ribosomal_uS15"/>
</dbReference>
<dbReference type="GO" id="GO:1990904">
    <property type="term" value="C:ribonucleoprotein complex"/>
    <property type="evidence" value="ECO:0007669"/>
    <property type="project" value="UniProtKB-KW"/>
</dbReference>
<name>A0A835XMQ1_9CHLO</name>
<keyword evidence="7" id="KW-1185">Reference proteome</keyword>
<dbReference type="OrthoDB" id="441444at2759"/>
<accession>A0A835XMQ1</accession>
<dbReference type="GO" id="GO:0005840">
    <property type="term" value="C:ribosome"/>
    <property type="evidence" value="ECO:0007669"/>
    <property type="project" value="UniProtKB-KW"/>
</dbReference>
<sequence length="307" mass="33587">MASRLLGRVVSTIVGSATGEAPLAVALARQGCCSTQQGVVASTTGALGWRQAWWCRGQQGLSTSASPSSAAQASVATASSVAHASTASSTGAGRSEGGDGGDARGPAPAALPDPKPDLVDAFLSVDMLSLPLQRRVARQGVARDFQRHPADTGSPQVMVAMWTERIRDLVRHFDSNRKQLHSMRQLELMSNQRRRMLIWLRRADFEAYSYTIQKLGLKDIYTPTGFSDRYREGLRPSDPVDDAVNRWRFNFHTKYKQRKTSLWGRLRPKLIAEDPSLEAADSAAAAEDKARQRQQRAASSQRAQQPL</sequence>
<dbReference type="AlphaFoldDB" id="A0A835XMQ1"/>
<dbReference type="SUPFAM" id="SSF47060">
    <property type="entry name" value="S15/NS1 RNA-binding domain"/>
    <property type="match status" value="1"/>
</dbReference>
<comment type="similarity">
    <text evidence="1">Belongs to the universal ribosomal protein uS15 family.</text>
</comment>
<evidence type="ECO:0000256" key="1">
    <source>
        <dbReference type="ARBA" id="ARBA00008434"/>
    </source>
</evidence>
<dbReference type="PANTHER" id="PTHR23321:SF26">
    <property type="entry name" value="SMALL RIBOSOMAL SUBUNIT PROTEIN US15M"/>
    <property type="match status" value="1"/>
</dbReference>
<keyword evidence="2" id="KW-0689">Ribosomal protein</keyword>